<dbReference type="AlphaFoldDB" id="A9BDD6"/>
<evidence type="ECO:0000313" key="1">
    <source>
        <dbReference type="EMBL" id="ABX09749.1"/>
    </source>
</evidence>
<dbReference type="EMBL" id="CP000878">
    <property type="protein sequence ID" value="ABX09749.1"/>
    <property type="molecule type" value="Genomic_DNA"/>
</dbReference>
<organism evidence="1 2">
    <name type="scientific">Prochlorococcus marinus (strain MIT 9211)</name>
    <dbReference type="NCBI Taxonomy" id="93059"/>
    <lineage>
        <taxon>Bacteria</taxon>
        <taxon>Bacillati</taxon>
        <taxon>Cyanobacteriota</taxon>
        <taxon>Cyanophyceae</taxon>
        <taxon>Synechococcales</taxon>
        <taxon>Prochlorococcaceae</taxon>
        <taxon>Prochlorococcus</taxon>
    </lineage>
</organism>
<evidence type="ECO:0000313" key="2">
    <source>
        <dbReference type="Proteomes" id="UP000000788"/>
    </source>
</evidence>
<gene>
    <name evidence="1" type="ordered locus">P9211_18181</name>
</gene>
<sequence>MSLKECCQTCKHCICGQNSSSYGWCLLRKIKVHPDIAQLAFCHHWSTKEPILPNLAERERDLQSDTQLDFSQAFSILNN</sequence>
<dbReference type="RefSeq" id="WP_012196369.1">
    <property type="nucleotide sequence ID" value="NC_009976.1"/>
</dbReference>
<accession>A9BDD6</accession>
<dbReference type="Proteomes" id="UP000000788">
    <property type="component" value="Chromosome"/>
</dbReference>
<keyword evidence="2" id="KW-1185">Reference proteome</keyword>
<protein>
    <recommendedName>
        <fullName evidence="3">Metal-binding cluster containing protein</fullName>
    </recommendedName>
</protein>
<dbReference type="KEGG" id="pmj:P9211_18181"/>
<evidence type="ECO:0008006" key="3">
    <source>
        <dbReference type="Google" id="ProtNLM"/>
    </source>
</evidence>
<dbReference type="HOGENOM" id="CLU_177866_0_0_3"/>
<proteinExistence type="predicted"/>
<reference evidence="1 2" key="1">
    <citation type="journal article" date="2007" name="PLoS Genet.">
        <title>Patterns and implications of gene gain and loss in the evolution of Prochlorococcus.</title>
        <authorList>
            <person name="Kettler G.C."/>
            <person name="Martiny A.C."/>
            <person name="Huang K."/>
            <person name="Zucker J."/>
            <person name="Coleman M.L."/>
            <person name="Rodrigue S."/>
            <person name="Chen F."/>
            <person name="Lapidus A."/>
            <person name="Ferriera S."/>
            <person name="Johnson J."/>
            <person name="Steglich C."/>
            <person name="Church G.M."/>
            <person name="Richardson P."/>
            <person name="Chisholm S.W."/>
        </authorList>
    </citation>
    <scope>NUCLEOTIDE SEQUENCE [LARGE SCALE GENOMIC DNA]</scope>
    <source>
        <strain evidence="2">MIT 9211</strain>
    </source>
</reference>
<name>A9BDD6_PROM4</name>